<keyword evidence="2" id="KW-0067">ATP-binding</keyword>
<evidence type="ECO:0000313" key="3">
    <source>
        <dbReference type="Proteomes" id="UP000238375"/>
    </source>
</evidence>
<dbReference type="Gene3D" id="1.10.150.80">
    <property type="entry name" value="HRDC domain"/>
    <property type="match status" value="1"/>
</dbReference>
<dbReference type="GO" id="GO:0003678">
    <property type="term" value="F:DNA helicase activity"/>
    <property type="evidence" value="ECO:0007669"/>
    <property type="project" value="InterPro"/>
</dbReference>
<dbReference type="AlphaFoldDB" id="A0A2T0SL91"/>
<dbReference type="GO" id="GO:0000166">
    <property type="term" value="F:nucleotide binding"/>
    <property type="evidence" value="ECO:0007669"/>
    <property type="project" value="InterPro"/>
</dbReference>
<dbReference type="PANTHER" id="PTHR47642">
    <property type="entry name" value="ATP-DEPENDENT DNA HELICASE"/>
    <property type="match status" value="1"/>
</dbReference>
<evidence type="ECO:0000313" key="2">
    <source>
        <dbReference type="EMBL" id="PRY34180.1"/>
    </source>
</evidence>
<comment type="caution">
    <text evidence="2">The sequence shown here is derived from an EMBL/GenBank/DDBJ whole genome shotgun (WGS) entry which is preliminary data.</text>
</comment>
<dbReference type="InterPro" id="IPR002121">
    <property type="entry name" value="HRDC_dom"/>
</dbReference>
<dbReference type="GO" id="GO:0006281">
    <property type="term" value="P:DNA repair"/>
    <property type="evidence" value="ECO:0007669"/>
    <property type="project" value="InterPro"/>
</dbReference>
<dbReference type="OrthoDB" id="9763659at2"/>
<dbReference type="FunFam" id="3.40.50.300:FF:001498">
    <property type="entry name" value="ATP-dependent DNA helicase"/>
    <property type="match status" value="1"/>
</dbReference>
<dbReference type="Proteomes" id="UP000238375">
    <property type="component" value="Unassembled WGS sequence"/>
</dbReference>
<dbReference type="PANTHER" id="PTHR47642:SF7">
    <property type="entry name" value="ATP-DEPENDENT DNA HELICASE PIF1"/>
    <property type="match status" value="1"/>
</dbReference>
<dbReference type="GO" id="GO:0000723">
    <property type="term" value="P:telomere maintenance"/>
    <property type="evidence" value="ECO:0007669"/>
    <property type="project" value="InterPro"/>
</dbReference>
<dbReference type="Pfam" id="PF05970">
    <property type="entry name" value="PIF1"/>
    <property type="match status" value="1"/>
</dbReference>
<dbReference type="Pfam" id="PF00570">
    <property type="entry name" value="HRDC"/>
    <property type="match status" value="1"/>
</dbReference>
<dbReference type="SUPFAM" id="SSF47819">
    <property type="entry name" value="HRDC-like"/>
    <property type="match status" value="1"/>
</dbReference>
<keyword evidence="2" id="KW-0547">Nucleotide-binding</keyword>
<feature type="domain" description="HRDC" evidence="1">
    <location>
        <begin position="618"/>
        <end position="698"/>
    </location>
</feature>
<dbReference type="RefSeq" id="WP_106139470.1">
    <property type="nucleotide sequence ID" value="NZ_PVTE01000018.1"/>
</dbReference>
<dbReference type="Gene3D" id="3.40.50.300">
    <property type="entry name" value="P-loop containing nucleotide triphosphate hydrolases"/>
    <property type="match status" value="2"/>
</dbReference>
<dbReference type="Gene3D" id="2.30.30.940">
    <property type="match status" value="1"/>
</dbReference>
<accession>A0A2T0SL91</accession>
<dbReference type="InterPro" id="IPR010997">
    <property type="entry name" value="HRDC-like_sf"/>
</dbReference>
<dbReference type="SUPFAM" id="SSF52540">
    <property type="entry name" value="P-loop containing nucleoside triphosphate hydrolases"/>
    <property type="match status" value="2"/>
</dbReference>
<dbReference type="CDD" id="cd18809">
    <property type="entry name" value="SF1_C_RecD"/>
    <property type="match status" value="1"/>
</dbReference>
<keyword evidence="2" id="KW-0347">Helicase</keyword>
<dbReference type="InterPro" id="IPR051055">
    <property type="entry name" value="PIF1_helicase"/>
</dbReference>
<sequence>MPAAVNEKLDLAYNFVMHTSRNVFLTGKAGTGKTTFLRQIRQSIGKRMVVVAPTGVAAINAGGVTIHSLFQLPFGPLVPGSAVRENNINREKIKIFRTLDLLVIDEISMVRADVLDGIDEVLRRYRHRPEPFGGVQLLLIGDMQQLPPVIRDEDWQLLSPYYETGYFFGSRALQQTPYVSIELTHIYRQADQRFIDMLNGIREKTITRDQLADLNQRYIPDFAPDERDGYITLSTHNQRAQQINSEKLKALKGKLRSFEAEIDKEFPAHAFPTDADLDLKIGAQVMFIKNDISRDKLYYNGKIGRVTAIDDDQIYVECQGDREPLTVERVSWENVRYALDPTTKEITSEVIGTFTQYPLKLAWAITIHKSQGLTFERAIIDASSAFAHGQVYVALSRCKTLDGLVLRAEIPMHSIKSEQRLDDFHEQVQQQTPTEQHLTDAKRAYQEQLLEELFSFETAHSLLHRSRKVIHDHSGAFSGDLMLLLLQLTELLTEKGRVVARRFVRQLPGYFLPDVLPEANEPLRDRLQKAGGYFHALLTDEALPLLHRLDTATDNKQARDSLFENLDELEKELISKQHGFDTLRSAFDATAYQQARHKVELDFVPSRKKNEPAEKEGSTGKGGLYGALMKWRNELASEHGTTGFMVLPHKTVTELASQRPSTMDELMAIKGFGKTRARQIGADILRIIELHSGKPAKGSRRKAV</sequence>
<keyword evidence="2" id="KW-0378">Hydrolase</keyword>
<dbReference type="InterPro" id="IPR044876">
    <property type="entry name" value="HRDC_dom_sf"/>
</dbReference>
<dbReference type="PROSITE" id="PS50967">
    <property type="entry name" value="HRDC"/>
    <property type="match status" value="1"/>
</dbReference>
<name>A0A2T0SL91_9BACT</name>
<dbReference type="InterPro" id="IPR010285">
    <property type="entry name" value="DNA_helicase_pif1-like_DEAD"/>
</dbReference>
<protein>
    <submittedName>
        <fullName evidence="2">UvrD-like helicase family protein</fullName>
    </submittedName>
</protein>
<reference evidence="2 3" key="1">
    <citation type="submission" date="2018-03" db="EMBL/GenBank/DDBJ databases">
        <title>Genomic Encyclopedia of Archaeal and Bacterial Type Strains, Phase II (KMG-II): from individual species to whole genera.</title>
        <authorList>
            <person name="Goeker M."/>
        </authorList>
    </citation>
    <scope>NUCLEOTIDE SEQUENCE [LARGE SCALE GENOMIC DNA]</scope>
    <source>
        <strain evidence="2 3">DSM 28354</strain>
    </source>
</reference>
<dbReference type="GO" id="GO:0003676">
    <property type="term" value="F:nucleic acid binding"/>
    <property type="evidence" value="ECO:0007669"/>
    <property type="project" value="InterPro"/>
</dbReference>
<evidence type="ECO:0000259" key="1">
    <source>
        <dbReference type="PROSITE" id="PS50967"/>
    </source>
</evidence>
<dbReference type="SMART" id="SM00341">
    <property type="entry name" value="HRDC"/>
    <property type="match status" value="1"/>
</dbReference>
<dbReference type="InterPro" id="IPR027417">
    <property type="entry name" value="P-loop_NTPase"/>
</dbReference>
<proteinExistence type="predicted"/>
<organism evidence="2 3">
    <name type="scientific">Spirosoma oryzae</name>
    <dbReference type="NCBI Taxonomy" id="1469603"/>
    <lineage>
        <taxon>Bacteria</taxon>
        <taxon>Pseudomonadati</taxon>
        <taxon>Bacteroidota</taxon>
        <taxon>Cytophagia</taxon>
        <taxon>Cytophagales</taxon>
        <taxon>Cytophagaceae</taxon>
        <taxon>Spirosoma</taxon>
    </lineage>
</organism>
<dbReference type="EMBL" id="PVTE01000018">
    <property type="protein sequence ID" value="PRY34180.1"/>
    <property type="molecule type" value="Genomic_DNA"/>
</dbReference>
<keyword evidence="3" id="KW-1185">Reference proteome</keyword>
<gene>
    <name evidence="2" type="ORF">CLV58_11851</name>
</gene>